<keyword evidence="4 21" id="KW-0812">Transmembrane</keyword>
<name>G3TI54_LOXAF</name>
<evidence type="ECO:0000256" key="2">
    <source>
        <dbReference type="ARBA" id="ARBA00008921"/>
    </source>
</evidence>
<evidence type="ECO:0000256" key="13">
    <source>
        <dbReference type="ARBA" id="ARBA00023273"/>
    </source>
</evidence>
<dbReference type="GO" id="GO:0008284">
    <property type="term" value="P:positive regulation of cell population proliferation"/>
    <property type="evidence" value="ECO:0007669"/>
    <property type="project" value="Ensembl"/>
</dbReference>
<evidence type="ECO:0000313" key="25">
    <source>
        <dbReference type="Proteomes" id="UP000007646"/>
    </source>
</evidence>
<dbReference type="PANTHER" id="PTHR48423:SF1">
    <property type="entry name" value="INTERLEUKIN-27 RECEPTOR SUBUNIT ALPHA"/>
    <property type="match status" value="1"/>
</dbReference>
<evidence type="ECO:0000256" key="14">
    <source>
        <dbReference type="ARBA" id="ARBA00034111"/>
    </source>
</evidence>
<dbReference type="InterPro" id="IPR013783">
    <property type="entry name" value="Ig-like_fold"/>
</dbReference>
<evidence type="ECO:0000256" key="10">
    <source>
        <dbReference type="ARBA" id="ARBA00023136"/>
    </source>
</evidence>
<feature type="chain" id="PRO_5003455391" description="Interleukin-31 receptor subunit alpha" evidence="22">
    <location>
        <begin position="19"/>
        <end position="727"/>
    </location>
</feature>
<reference evidence="24 25" key="1">
    <citation type="submission" date="2009-06" db="EMBL/GenBank/DDBJ databases">
        <title>The Genome Sequence of Loxodonta africana (African elephant).</title>
        <authorList>
            <person name="Di Palma F."/>
            <person name="Heiman D."/>
            <person name="Young S."/>
            <person name="Johnson J."/>
            <person name="Lander E.S."/>
            <person name="Lindblad-Toh K."/>
        </authorList>
    </citation>
    <scope>NUCLEOTIDE SEQUENCE [LARGE SCALE GENOMIC DNA]</scope>
    <source>
        <strain evidence="24 25">Isolate ISIS603380</strain>
    </source>
</reference>
<dbReference type="SUPFAM" id="SSF49265">
    <property type="entry name" value="Fibronectin type III"/>
    <property type="match status" value="4"/>
</dbReference>
<dbReference type="eggNOG" id="ENOG502QVZY">
    <property type="taxonomic scope" value="Eukaryota"/>
</dbReference>
<dbReference type="STRING" id="9785.ENSLAFP00000014309"/>
<dbReference type="PROSITE" id="PS50853">
    <property type="entry name" value="FN3"/>
    <property type="match status" value="2"/>
</dbReference>
<dbReference type="GO" id="GO:0007259">
    <property type="term" value="P:cell surface receptor signaling pathway via JAK-STAT"/>
    <property type="evidence" value="ECO:0007669"/>
    <property type="project" value="Ensembl"/>
</dbReference>
<dbReference type="FunCoup" id="G3TI54">
    <property type="interactions" value="5"/>
</dbReference>
<sequence length="727" mass="82524">MWASALWIFPLLCSFGLAALPHKPENISCIFYYRCNLTCTWSPEKEAYDTWYTVYRTCFYGKESEICTSENHASCVFFHPNVTNPNICNIEVEAQNADGRIKSETTAWSLDTIVKTEPPEVYYVKPALGVKRMVQITWRRPSLAPVSSIVNYMLRFRMVNSTKWLEVNFTKGDAHTIQTYNLTGLQAFTEYVVTLRCAAEESRFWSDWSQEKTGTTEEQAPFGLDLWRVLRPAEADGRRPVQLLWKAARGAPILEKTLGYNIWYFPENSTNLTEIMNTTNQQLELNLGGETYCVSVNSYNSIGKSPVATLRIPAIHEKSFRCIEAMQAYLTRDQLVVEWQSSDPEVDTWMVEWFPDLDSEPSTFAWESVSQARNWTVQQADKLKPFVCYNISVYPLSQDRVGEPYSIQAYVKEGVPSEGPVTKAENIDVKTVTITWKEIPKSERNGFISNYTIFYQAEGGEEFSKTVNSSILRYNLEPLTRNTPYTVQIMARTSAGGANGTRINFKTLSIRVSEIVLITSLAGGGLLILIIVMVVYGLKKPNKLKHLCWPDIPNPAESSLALWREDDFKNKLNLKKVQFDNSVNTEENGILKPCYAPSDLIDKLVVSFENFLEEVSTEEPLKHQKDIVGGEKNEYVTSLYMPSCPLVKGFQESLISAKILPIKSQILCVGMPKETCLEAKEQLLFDQSLGPDHFCDEGASNPYLKNSVTTREFLMSEKHPDQTKGEL</sequence>
<comment type="similarity">
    <text evidence="2">Belongs to the type I cytokine receptor family. Type 2 subfamily.</text>
</comment>
<evidence type="ECO:0000256" key="18">
    <source>
        <dbReference type="ARBA" id="ARBA00078177"/>
    </source>
</evidence>
<evidence type="ECO:0000256" key="3">
    <source>
        <dbReference type="ARBA" id="ARBA00022475"/>
    </source>
</evidence>
<dbReference type="InterPro" id="IPR003961">
    <property type="entry name" value="FN3_dom"/>
</dbReference>
<organism evidence="24 25">
    <name type="scientific">Loxodonta africana</name>
    <name type="common">African elephant</name>
    <dbReference type="NCBI Taxonomy" id="9785"/>
    <lineage>
        <taxon>Eukaryota</taxon>
        <taxon>Metazoa</taxon>
        <taxon>Chordata</taxon>
        <taxon>Craniata</taxon>
        <taxon>Vertebrata</taxon>
        <taxon>Euteleostomi</taxon>
        <taxon>Mammalia</taxon>
        <taxon>Eutheria</taxon>
        <taxon>Afrotheria</taxon>
        <taxon>Proboscidea</taxon>
        <taxon>Elephantidae</taxon>
        <taxon>Loxodonta</taxon>
    </lineage>
</organism>
<dbReference type="InterPro" id="IPR052672">
    <property type="entry name" value="Type1_Cytokine_Rcpt_Type2"/>
</dbReference>
<dbReference type="Gene3D" id="2.60.40.10">
    <property type="entry name" value="Immunoglobulins"/>
    <property type="match status" value="5"/>
</dbReference>
<comment type="subcellular location">
    <subcellularLocation>
        <location evidence="1">Cell membrane</location>
        <topology evidence="1">Single-pass type I membrane protein</topology>
    </subcellularLocation>
    <subcellularLocation>
        <location evidence="14">Presynaptic cell membrane</location>
    </subcellularLocation>
</comment>
<keyword evidence="25" id="KW-1185">Reference proteome</keyword>
<evidence type="ECO:0000256" key="11">
    <source>
        <dbReference type="ARBA" id="ARBA00023170"/>
    </source>
</evidence>
<comment type="subunit">
    <text evidence="16">Heterodimer with OSMR. Interacts with JAK1 and STAT3.</text>
</comment>
<dbReference type="AlphaFoldDB" id="G3TI54"/>
<comment type="function">
    <text evidence="15">Associates with OSMR to form the interleukin-31 receptor which activates STAT3 and to a lower extent STAT1 and STAT5. May function in skin immunity. Mediates IL31-induced itch, probably in a manner dependent on cation channels TRPA1 and TRPV1. Positively regulates numbers and cycling status of immature subsets of myeloid progenitor cells in bone marrow in vivo and enhances myeloid progenitor cell survival in vitro.</text>
</comment>
<dbReference type="FunFam" id="2.60.40.10:FF:000465">
    <property type="entry name" value="Granulocyte colony-stimulating factor receptor"/>
    <property type="match status" value="1"/>
</dbReference>
<evidence type="ECO:0000256" key="4">
    <source>
        <dbReference type="ARBA" id="ARBA00022692"/>
    </source>
</evidence>
<dbReference type="SMART" id="SM00060">
    <property type="entry name" value="FN3"/>
    <property type="match status" value="3"/>
</dbReference>
<evidence type="ECO:0000259" key="23">
    <source>
        <dbReference type="PROSITE" id="PS50853"/>
    </source>
</evidence>
<evidence type="ECO:0000256" key="1">
    <source>
        <dbReference type="ARBA" id="ARBA00004251"/>
    </source>
</evidence>
<dbReference type="GO" id="GO:0019955">
    <property type="term" value="F:cytokine binding"/>
    <property type="evidence" value="ECO:0007669"/>
    <property type="project" value="Ensembl"/>
</dbReference>
<keyword evidence="8 21" id="KW-1133">Transmembrane helix</keyword>
<feature type="signal peptide" evidence="22">
    <location>
        <begin position="1"/>
        <end position="18"/>
    </location>
</feature>
<dbReference type="GO" id="GO:0002438">
    <property type="term" value="P:acute inflammatory response to antigenic stimulus"/>
    <property type="evidence" value="ECO:0007669"/>
    <property type="project" value="Ensembl"/>
</dbReference>
<evidence type="ECO:0000256" key="7">
    <source>
        <dbReference type="ARBA" id="ARBA00022859"/>
    </source>
</evidence>
<accession>G3TI54</accession>
<evidence type="ECO:0000256" key="15">
    <source>
        <dbReference type="ARBA" id="ARBA00056762"/>
    </source>
</evidence>
<dbReference type="FunFam" id="2.60.40.10:FF:000414">
    <property type="entry name" value="Interleukin-6 receptor subunit beta"/>
    <property type="match status" value="1"/>
</dbReference>
<dbReference type="Pfam" id="PF00041">
    <property type="entry name" value="fn3"/>
    <property type="match status" value="1"/>
</dbReference>
<keyword evidence="3" id="KW-1003">Cell membrane</keyword>
<dbReference type="FunFam" id="2.60.40.10:FF:000908">
    <property type="entry name" value="Interleukin 31 receptor A"/>
    <property type="match status" value="1"/>
</dbReference>
<gene>
    <name evidence="24" type="primary">IL31RA</name>
</gene>
<dbReference type="HOGENOM" id="CLU_017990_2_0_1"/>
<dbReference type="GO" id="GO:0002067">
    <property type="term" value="P:glandular epithelial cell differentiation"/>
    <property type="evidence" value="ECO:0007669"/>
    <property type="project" value="Ensembl"/>
</dbReference>
<evidence type="ECO:0000256" key="22">
    <source>
        <dbReference type="SAM" id="SignalP"/>
    </source>
</evidence>
<keyword evidence="11" id="KW-0675">Receptor</keyword>
<keyword evidence="13" id="KW-0966">Cell projection</keyword>
<dbReference type="CDD" id="cd00063">
    <property type="entry name" value="FN3"/>
    <property type="match status" value="2"/>
</dbReference>
<evidence type="ECO:0000256" key="19">
    <source>
        <dbReference type="ARBA" id="ARBA00079690"/>
    </source>
</evidence>
<keyword evidence="6" id="KW-0677">Repeat</keyword>
<dbReference type="OMA" id="NSTHWME"/>
<dbReference type="GO" id="GO:0030224">
    <property type="term" value="P:monocyte differentiation"/>
    <property type="evidence" value="ECO:0007669"/>
    <property type="project" value="Ensembl"/>
</dbReference>
<protein>
    <recommendedName>
        <fullName evidence="17">Interleukin-31 receptor subunit alpha</fullName>
    </recommendedName>
    <alternativeName>
        <fullName evidence="19">GLM-R</fullName>
    </alternativeName>
    <alternativeName>
        <fullName evidence="20">Gp130-like monocyte receptor</fullName>
    </alternativeName>
    <alternativeName>
        <fullName evidence="18">ZcytoR17</fullName>
    </alternativeName>
</protein>
<keyword evidence="10 21" id="KW-0472">Membrane</keyword>
<feature type="transmembrane region" description="Helical" evidence="21">
    <location>
        <begin position="515"/>
        <end position="538"/>
    </location>
</feature>
<dbReference type="Proteomes" id="UP000007646">
    <property type="component" value="Unassembled WGS sequence"/>
</dbReference>
<dbReference type="GO" id="GO:0042734">
    <property type="term" value="C:presynaptic membrane"/>
    <property type="evidence" value="ECO:0007669"/>
    <property type="project" value="UniProtKB-SubCell"/>
</dbReference>
<evidence type="ECO:0000256" key="21">
    <source>
        <dbReference type="SAM" id="Phobius"/>
    </source>
</evidence>
<evidence type="ECO:0000256" key="5">
    <source>
        <dbReference type="ARBA" id="ARBA00022729"/>
    </source>
</evidence>
<dbReference type="GO" id="GO:0098542">
    <property type="term" value="P:defense response to other organism"/>
    <property type="evidence" value="ECO:0007669"/>
    <property type="project" value="Ensembl"/>
</dbReference>
<evidence type="ECO:0000256" key="17">
    <source>
        <dbReference type="ARBA" id="ARBA00070022"/>
    </source>
</evidence>
<dbReference type="InParanoid" id="G3TI54"/>
<dbReference type="PANTHER" id="PTHR48423">
    <property type="entry name" value="INTERLEUKIN-27 RECEPTOR SUBUNIT ALPHA"/>
    <property type="match status" value="1"/>
</dbReference>
<keyword evidence="9" id="KW-0770">Synapse</keyword>
<proteinExistence type="inferred from homology"/>
<reference evidence="24" key="2">
    <citation type="submission" date="2025-08" db="UniProtKB">
        <authorList>
            <consortium name="Ensembl"/>
        </authorList>
    </citation>
    <scope>IDENTIFICATION</scope>
    <source>
        <strain evidence="24">Isolate ISIS603380</strain>
    </source>
</reference>
<evidence type="ECO:0000256" key="16">
    <source>
        <dbReference type="ARBA" id="ARBA00064019"/>
    </source>
</evidence>
<evidence type="ECO:0000256" key="9">
    <source>
        <dbReference type="ARBA" id="ARBA00023018"/>
    </source>
</evidence>
<evidence type="ECO:0000256" key="8">
    <source>
        <dbReference type="ARBA" id="ARBA00022989"/>
    </source>
</evidence>
<dbReference type="FunFam" id="2.60.40.10:FF:000913">
    <property type="entry name" value="Interleukin 31 receptor A"/>
    <property type="match status" value="1"/>
</dbReference>
<keyword evidence="12" id="KW-0325">Glycoprotein</keyword>
<dbReference type="InterPro" id="IPR036116">
    <property type="entry name" value="FN3_sf"/>
</dbReference>
<dbReference type="FunFam" id="2.60.40.10:FF:000732">
    <property type="entry name" value="Interleukin 31 receptor A"/>
    <property type="match status" value="1"/>
</dbReference>
<reference evidence="24" key="3">
    <citation type="submission" date="2025-09" db="UniProtKB">
        <authorList>
            <consortium name="Ensembl"/>
        </authorList>
    </citation>
    <scope>IDENTIFICATION</scope>
    <source>
        <strain evidence="24">Isolate ISIS603380</strain>
    </source>
</reference>
<dbReference type="GeneTree" id="ENSGT00940000155603"/>
<keyword evidence="5 22" id="KW-0732">Signal</keyword>
<keyword evidence="7" id="KW-0391">Immunity</keyword>
<evidence type="ECO:0000313" key="24">
    <source>
        <dbReference type="Ensembl" id="ENSLAFP00000014309.4"/>
    </source>
</evidence>
<dbReference type="GO" id="GO:0009897">
    <property type="term" value="C:external side of plasma membrane"/>
    <property type="evidence" value="ECO:0007669"/>
    <property type="project" value="Ensembl"/>
</dbReference>
<evidence type="ECO:0000256" key="20">
    <source>
        <dbReference type="ARBA" id="ARBA00082494"/>
    </source>
</evidence>
<feature type="domain" description="Fibronectin type-III" evidence="23">
    <location>
        <begin position="417"/>
        <end position="510"/>
    </location>
</feature>
<evidence type="ECO:0000256" key="12">
    <source>
        <dbReference type="ARBA" id="ARBA00023180"/>
    </source>
</evidence>
<dbReference type="Ensembl" id="ENSLAFT00000017069.4">
    <property type="protein sequence ID" value="ENSLAFP00000014309.4"/>
    <property type="gene ID" value="ENSLAFG00000017071.4"/>
</dbReference>
<feature type="domain" description="Fibronectin type-III" evidence="23">
    <location>
        <begin position="118"/>
        <end position="219"/>
    </location>
</feature>
<evidence type="ECO:0000256" key="6">
    <source>
        <dbReference type="ARBA" id="ARBA00022737"/>
    </source>
</evidence>